<evidence type="ECO:0000313" key="5">
    <source>
        <dbReference type="Proteomes" id="UP001144280"/>
    </source>
</evidence>
<evidence type="ECO:0000256" key="2">
    <source>
        <dbReference type="SAM" id="Phobius"/>
    </source>
</evidence>
<comment type="caution">
    <text evidence="4">The sequence shown here is derived from an EMBL/GenBank/DDBJ whole genome shotgun (WGS) entry which is preliminary data.</text>
</comment>
<dbReference type="Proteomes" id="UP001144280">
    <property type="component" value="Unassembled WGS sequence"/>
</dbReference>
<keyword evidence="2" id="KW-0472">Membrane</keyword>
<evidence type="ECO:0000313" key="4">
    <source>
        <dbReference type="EMBL" id="GLI01277.1"/>
    </source>
</evidence>
<dbReference type="RefSeq" id="WP_281902179.1">
    <property type="nucleotide sequence ID" value="NZ_BSDI01000042.1"/>
</dbReference>
<feature type="transmembrane region" description="Helical" evidence="2">
    <location>
        <begin position="94"/>
        <end position="113"/>
    </location>
</feature>
<dbReference type="Gene3D" id="3.40.720.10">
    <property type="entry name" value="Alkaline Phosphatase, subunit A"/>
    <property type="match status" value="1"/>
</dbReference>
<dbReference type="Pfam" id="PF00884">
    <property type="entry name" value="Sulfatase"/>
    <property type="match status" value="1"/>
</dbReference>
<dbReference type="PANTHER" id="PTHR43751">
    <property type="entry name" value="SULFATASE"/>
    <property type="match status" value="1"/>
</dbReference>
<dbReference type="InterPro" id="IPR000917">
    <property type="entry name" value="Sulfatase_N"/>
</dbReference>
<protein>
    <recommendedName>
        <fullName evidence="3">Sulfatase N-terminal domain-containing protein</fullName>
    </recommendedName>
</protein>
<feature type="transmembrane region" description="Helical" evidence="2">
    <location>
        <begin position="157"/>
        <end position="178"/>
    </location>
</feature>
<feature type="region of interest" description="Disordered" evidence="1">
    <location>
        <begin position="572"/>
        <end position="591"/>
    </location>
</feature>
<organism evidence="4 5">
    <name type="scientific">Phytohabitans aurantiacus</name>
    <dbReference type="NCBI Taxonomy" id="3016789"/>
    <lineage>
        <taxon>Bacteria</taxon>
        <taxon>Bacillati</taxon>
        <taxon>Actinomycetota</taxon>
        <taxon>Actinomycetes</taxon>
        <taxon>Micromonosporales</taxon>
        <taxon>Micromonosporaceae</taxon>
    </lineage>
</organism>
<dbReference type="EMBL" id="BSDI01000042">
    <property type="protein sequence ID" value="GLI01277.1"/>
    <property type="molecule type" value="Genomic_DNA"/>
</dbReference>
<evidence type="ECO:0000256" key="1">
    <source>
        <dbReference type="SAM" id="MobiDB-lite"/>
    </source>
</evidence>
<evidence type="ECO:0000259" key="3">
    <source>
        <dbReference type="Pfam" id="PF00884"/>
    </source>
</evidence>
<dbReference type="InterPro" id="IPR052701">
    <property type="entry name" value="GAG_Ulvan_Degrading_Sulfatases"/>
</dbReference>
<keyword evidence="2" id="KW-1133">Transmembrane helix</keyword>
<name>A0ABQ5R3B1_9ACTN</name>
<accession>A0ABQ5R3B1</accession>
<feature type="transmembrane region" description="Helical" evidence="2">
    <location>
        <begin position="125"/>
        <end position="145"/>
    </location>
</feature>
<gene>
    <name evidence="4" type="ORF">Pa4123_65530</name>
</gene>
<keyword evidence="2" id="KW-0812">Transmembrane</keyword>
<proteinExistence type="predicted"/>
<dbReference type="PANTHER" id="PTHR43751:SF3">
    <property type="entry name" value="SULFATASE N-TERMINAL DOMAIN-CONTAINING PROTEIN"/>
    <property type="match status" value="1"/>
</dbReference>
<feature type="domain" description="Sulfatase N-terminal" evidence="3">
    <location>
        <begin position="215"/>
        <end position="519"/>
    </location>
</feature>
<feature type="transmembrane region" description="Helical" evidence="2">
    <location>
        <begin position="49"/>
        <end position="73"/>
    </location>
</feature>
<dbReference type="InterPro" id="IPR017850">
    <property type="entry name" value="Alkaline_phosphatase_core_sf"/>
</dbReference>
<dbReference type="SUPFAM" id="SSF53649">
    <property type="entry name" value="Alkaline phosphatase-like"/>
    <property type="match status" value="1"/>
</dbReference>
<reference evidence="4" key="1">
    <citation type="submission" date="2022-12" db="EMBL/GenBank/DDBJ databases">
        <title>New Phytohabitans aurantiacus sp. RD004123 nov., an actinomycete isolated from soil.</title>
        <authorList>
            <person name="Triningsih D.W."/>
            <person name="Harunari E."/>
            <person name="Igarashi Y."/>
        </authorList>
    </citation>
    <scope>NUCLEOTIDE SEQUENCE</scope>
    <source>
        <strain evidence="4">RD004123</strain>
    </source>
</reference>
<feature type="transmembrane region" description="Helical" evidence="2">
    <location>
        <begin position="12"/>
        <end position="29"/>
    </location>
</feature>
<sequence length="676" mass="71580">MPDKRWRSELYAFMEIAALCGLAVAQPLLDITGKAPDFFLFYGAGRGEVLTLVLLVTVVPPVALWGVGALAGVGGELIKRSAPPESRRARAGGLARKGIHAATLGALLVVLAVQVGKNLLPVRGLPLALLAVLAGAGLTAAYLRWKVPAQLLRFASVGPVLFALLFVFASPASAVVLARESGGAGPGGRAADTHPPVVVLLLDEFPLISLMGTDGKIDAARYPNFARLAGASTWYRNATAASGWTPYAVPAMLSGKWPHKDNVAPHYTQHPDNLFTLMGGQYDLKVQESITQLCPPRLCPERAQPAGGLPVLLKESATLLEQLVSPVDANKNLEESYREPTQEEAGPPADPRFRFGALADNQPARFTNFLASLEKTSGKPRLSFLHLLMPHTPWNYLASGTRYDAPEDLHYEQAGWERLGYERHLQQVQYTDKLIGQVLDTMEQSGILDEALLVVTADHGVSFSEGAAGRGLDAKQKAAAEVLWVPLFVKEPRQAAGRVDDRNWEQVDLLPTIADLAGVTVPWQTDGVSAAEQTRGETAKAYHDTPSKPITVDGAANLATVLRGPAARPALPAAPSQDLVGKAPPSGAHDAGATVANASAFADVQPGSGKLPALVYGTAPKSVRNGTPLAVVVNGKVGAVVRASAADEAGRRFGALITDESLFREGANEVAILRLE</sequence>
<keyword evidence="5" id="KW-1185">Reference proteome</keyword>